<keyword evidence="2 4" id="KW-1133">Transmembrane helix</keyword>
<evidence type="ECO:0000259" key="5">
    <source>
        <dbReference type="PROSITE" id="PS50850"/>
    </source>
</evidence>
<evidence type="ECO:0000256" key="2">
    <source>
        <dbReference type="ARBA" id="ARBA00022989"/>
    </source>
</evidence>
<dbReference type="InterPro" id="IPR036259">
    <property type="entry name" value="MFS_trans_sf"/>
</dbReference>
<feature type="transmembrane region" description="Helical" evidence="4">
    <location>
        <begin position="216"/>
        <end position="235"/>
    </location>
</feature>
<gene>
    <name evidence="6" type="ORF">LMG27198_21140</name>
</gene>
<sequence>MSAAPTRFARLRRIPSSVWALGLVSLFMDFSSEMIHALLPVYLVGAMGATMAEVGVIEGVAEATASIVKIFSGAVSDWFASRKLLAILGYGLAAVTKPLFPLAPDVAWVMTARFIDRVGKGIRGAPRDALVADVTPPELRGAAFGLRQSLDTVGAFLGPAVAVLVMWLTVDDIRAVFWVAVIPAVLAVLVLAVGVREPEETRPARPARFPLHWDELSRLGGGFWLVVAVSTLFGLARFSEAFLILKAKSLGLPDALAPLVLVAMNVVYAGASYPAGVFSDRGDRITSLAIGIFVLLLADAALVSATSLPLLWLGVVLWGLHMGLTQGLFAALVADAAPPALRGTAFGVFNLAGGLALLLASFAAGKLWDLYGAGATFAAGGAVAALSLAALAVLVKMRS</sequence>
<keyword evidence="3 4" id="KW-0472">Membrane</keyword>
<reference evidence="6" key="1">
    <citation type="journal article" date="2023" name="Int. J. Syst. Evol. Microbiol.">
        <title>Methylocystis iwaonis sp. nov., a type II methane-oxidizing bacterium from surface soil of a rice paddy field in Japan, and emended description of the genus Methylocystis (ex Whittenbury et al. 1970) Bowman et al. 1993.</title>
        <authorList>
            <person name="Kaise H."/>
            <person name="Sawadogo J.B."/>
            <person name="Alam M.S."/>
            <person name="Ueno C."/>
            <person name="Dianou D."/>
            <person name="Shinjo R."/>
            <person name="Asakawa S."/>
        </authorList>
    </citation>
    <scope>NUCLEOTIDE SEQUENCE</scope>
    <source>
        <strain evidence="6">LMG27198</strain>
    </source>
</reference>
<dbReference type="GO" id="GO:0022857">
    <property type="term" value="F:transmembrane transporter activity"/>
    <property type="evidence" value="ECO:0007669"/>
    <property type="project" value="InterPro"/>
</dbReference>
<dbReference type="Gene3D" id="1.20.1250.20">
    <property type="entry name" value="MFS general substrate transporter like domains"/>
    <property type="match status" value="1"/>
</dbReference>
<keyword evidence="7" id="KW-1185">Reference proteome</keyword>
<keyword evidence="1 4" id="KW-0812">Transmembrane</keyword>
<feature type="transmembrane region" description="Helical" evidence="4">
    <location>
        <begin position="285"/>
        <end position="305"/>
    </location>
</feature>
<dbReference type="EMBL" id="BSEC01000001">
    <property type="protein sequence ID" value="GLI93122.1"/>
    <property type="molecule type" value="Genomic_DNA"/>
</dbReference>
<protein>
    <submittedName>
        <fullName evidence="6">MFS transporter</fullName>
    </submittedName>
</protein>
<evidence type="ECO:0000313" key="6">
    <source>
        <dbReference type="EMBL" id="GLI93122.1"/>
    </source>
</evidence>
<dbReference type="PROSITE" id="PS50850">
    <property type="entry name" value="MFS"/>
    <property type="match status" value="1"/>
</dbReference>
<dbReference type="Pfam" id="PF07690">
    <property type="entry name" value="MFS_1"/>
    <property type="match status" value="1"/>
</dbReference>
<dbReference type="InterPro" id="IPR011701">
    <property type="entry name" value="MFS"/>
</dbReference>
<evidence type="ECO:0000313" key="7">
    <source>
        <dbReference type="Proteomes" id="UP001144323"/>
    </source>
</evidence>
<evidence type="ECO:0000256" key="1">
    <source>
        <dbReference type="ARBA" id="ARBA00022692"/>
    </source>
</evidence>
<dbReference type="PANTHER" id="PTHR23518">
    <property type="entry name" value="C-METHYLTRANSFERASE"/>
    <property type="match status" value="1"/>
</dbReference>
<feature type="transmembrane region" description="Helical" evidence="4">
    <location>
        <begin position="150"/>
        <end position="169"/>
    </location>
</feature>
<feature type="transmembrane region" description="Helical" evidence="4">
    <location>
        <begin position="175"/>
        <end position="195"/>
    </location>
</feature>
<comment type="caution">
    <text evidence="6">The sequence shown here is derived from an EMBL/GenBank/DDBJ whole genome shotgun (WGS) entry which is preliminary data.</text>
</comment>
<evidence type="ECO:0000256" key="4">
    <source>
        <dbReference type="SAM" id="Phobius"/>
    </source>
</evidence>
<feature type="transmembrane region" description="Helical" evidence="4">
    <location>
        <begin position="345"/>
        <end position="364"/>
    </location>
</feature>
<organism evidence="6 7">
    <name type="scientific">Methylocystis echinoides</name>
    <dbReference type="NCBI Taxonomy" id="29468"/>
    <lineage>
        <taxon>Bacteria</taxon>
        <taxon>Pseudomonadati</taxon>
        <taxon>Pseudomonadota</taxon>
        <taxon>Alphaproteobacteria</taxon>
        <taxon>Hyphomicrobiales</taxon>
        <taxon>Methylocystaceae</taxon>
        <taxon>Methylocystis</taxon>
    </lineage>
</organism>
<accession>A0A9W6GU63</accession>
<feature type="domain" description="Major facilitator superfamily (MFS) profile" evidence="5">
    <location>
        <begin position="17"/>
        <end position="399"/>
    </location>
</feature>
<feature type="transmembrane region" description="Helical" evidence="4">
    <location>
        <begin position="255"/>
        <end position="273"/>
    </location>
</feature>
<dbReference type="Proteomes" id="UP001144323">
    <property type="component" value="Unassembled WGS sequence"/>
</dbReference>
<evidence type="ECO:0000256" key="3">
    <source>
        <dbReference type="ARBA" id="ARBA00023136"/>
    </source>
</evidence>
<dbReference type="InterPro" id="IPR020846">
    <property type="entry name" value="MFS_dom"/>
</dbReference>
<dbReference type="PANTHER" id="PTHR23518:SF2">
    <property type="entry name" value="MAJOR FACILITATOR SUPERFAMILY TRANSPORTER"/>
    <property type="match status" value="1"/>
</dbReference>
<dbReference type="SUPFAM" id="SSF103473">
    <property type="entry name" value="MFS general substrate transporter"/>
    <property type="match status" value="1"/>
</dbReference>
<dbReference type="CDD" id="cd17370">
    <property type="entry name" value="MFS_MJ1317_like"/>
    <property type="match status" value="1"/>
</dbReference>
<name>A0A9W6GU63_9HYPH</name>
<dbReference type="AlphaFoldDB" id="A0A9W6GU63"/>
<proteinExistence type="predicted"/>
<feature type="transmembrane region" description="Helical" evidence="4">
    <location>
        <begin position="311"/>
        <end position="333"/>
    </location>
</feature>
<feature type="transmembrane region" description="Helical" evidence="4">
    <location>
        <begin position="370"/>
        <end position="395"/>
    </location>
</feature>
<dbReference type="RefSeq" id="WP_281802751.1">
    <property type="nucleotide sequence ID" value="NZ_BSEC01000001.1"/>
</dbReference>